<dbReference type="EMBL" id="CAJVPS010005844">
    <property type="protein sequence ID" value="CAG8619196.1"/>
    <property type="molecule type" value="Genomic_DNA"/>
</dbReference>
<reference evidence="2" key="1">
    <citation type="submission" date="2021-06" db="EMBL/GenBank/DDBJ databases">
        <authorList>
            <person name="Kallberg Y."/>
            <person name="Tangrot J."/>
            <person name="Rosling A."/>
        </authorList>
    </citation>
    <scope>NUCLEOTIDE SEQUENCE</scope>
    <source>
        <strain evidence="2">FL130A</strain>
    </source>
</reference>
<dbReference type="AlphaFoldDB" id="A0A9N9D1I5"/>
<evidence type="ECO:0000313" key="3">
    <source>
        <dbReference type="Proteomes" id="UP000789508"/>
    </source>
</evidence>
<organism evidence="2 3">
    <name type="scientific">Ambispora leptoticha</name>
    <dbReference type="NCBI Taxonomy" id="144679"/>
    <lineage>
        <taxon>Eukaryota</taxon>
        <taxon>Fungi</taxon>
        <taxon>Fungi incertae sedis</taxon>
        <taxon>Mucoromycota</taxon>
        <taxon>Glomeromycotina</taxon>
        <taxon>Glomeromycetes</taxon>
        <taxon>Archaeosporales</taxon>
        <taxon>Ambisporaceae</taxon>
        <taxon>Ambispora</taxon>
    </lineage>
</organism>
<protein>
    <submittedName>
        <fullName evidence="2">374_t:CDS:1</fullName>
    </submittedName>
</protein>
<gene>
    <name evidence="2" type="ORF">ALEPTO_LOCUS8891</name>
</gene>
<feature type="compositionally biased region" description="Low complexity" evidence="1">
    <location>
        <begin position="76"/>
        <end position="87"/>
    </location>
</feature>
<comment type="caution">
    <text evidence="2">The sequence shown here is derived from an EMBL/GenBank/DDBJ whole genome shotgun (WGS) entry which is preliminary data.</text>
</comment>
<evidence type="ECO:0000256" key="1">
    <source>
        <dbReference type="SAM" id="MobiDB-lite"/>
    </source>
</evidence>
<feature type="compositionally biased region" description="Polar residues" evidence="1">
    <location>
        <begin position="94"/>
        <end position="117"/>
    </location>
</feature>
<proteinExistence type="predicted"/>
<dbReference type="Proteomes" id="UP000789508">
    <property type="component" value="Unassembled WGS sequence"/>
</dbReference>
<feature type="region of interest" description="Disordered" evidence="1">
    <location>
        <begin position="75"/>
        <end position="117"/>
    </location>
</feature>
<name>A0A9N9D1I5_9GLOM</name>
<sequence>MAYYSQWYEQSVSKSATCKNKKGKAAQAHIIFDKSQTDLMAAQVTVSSVQDKFVYNLEFVKPTSSTATGLFSTEFSTNSHKTSSSSNAYYTFPQRPTSSQSEGHTRTGSTVSDTYSTTSATSQLSEDSLWDDWIVKFISSDERQQIIDEDSLEEWIFDTTS</sequence>
<evidence type="ECO:0000313" key="2">
    <source>
        <dbReference type="EMBL" id="CAG8619196.1"/>
    </source>
</evidence>
<dbReference type="OrthoDB" id="2407269at2759"/>
<accession>A0A9N9D1I5</accession>
<keyword evidence="3" id="KW-1185">Reference proteome</keyword>